<dbReference type="AlphaFoldDB" id="A0A9P1GMA2"/>
<proteinExistence type="predicted"/>
<reference evidence="2" key="1">
    <citation type="submission" date="2022-10" db="EMBL/GenBank/DDBJ databases">
        <authorList>
            <person name="Chen Y."/>
            <person name="Dougan E. K."/>
            <person name="Chan C."/>
            <person name="Rhodes N."/>
            <person name="Thang M."/>
        </authorList>
    </citation>
    <scope>NUCLEOTIDE SEQUENCE</scope>
</reference>
<dbReference type="EMBL" id="CAMXCT020006635">
    <property type="protein sequence ID" value="CAL1170824.1"/>
    <property type="molecule type" value="Genomic_DNA"/>
</dbReference>
<reference evidence="3 4" key="2">
    <citation type="submission" date="2024-05" db="EMBL/GenBank/DDBJ databases">
        <authorList>
            <person name="Chen Y."/>
            <person name="Shah S."/>
            <person name="Dougan E. K."/>
            <person name="Thang M."/>
            <person name="Chan C."/>
        </authorList>
    </citation>
    <scope>NUCLEOTIDE SEQUENCE [LARGE SCALE GENOMIC DNA]</scope>
</reference>
<evidence type="ECO:0008006" key="5">
    <source>
        <dbReference type="Google" id="ProtNLM"/>
    </source>
</evidence>
<evidence type="ECO:0000313" key="3">
    <source>
        <dbReference type="EMBL" id="CAL4804761.1"/>
    </source>
</evidence>
<dbReference type="InterPro" id="IPR012340">
    <property type="entry name" value="NA-bd_OB-fold"/>
</dbReference>
<dbReference type="SUPFAM" id="SSF50249">
    <property type="entry name" value="Nucleic acid-binding proteins"/>
    <property type="match status" value="1"/>
</dbReference>
<comment type="caution">
    <text evidence="2">The sequence shown here is derived from an EMBL/GenBank/DDBJ whole genome shotgun (WGS) entry which is preliminary data.</text>
</comment>
<organism evidence="2">
    <name type="scientific">Cladocopium goreaui</name>
    <dbReference type="NCBI Taxonomy" id="2562237"/>
    <lineage>
        <taxon>Eukaryota</taxon>
        <taxon>Sar</taxon>
        <taxon>Alveolata</taxon>
        <taxon>Dinophyceae</taxon>
        <taxon>Suessiales</taxon>
        <taxon>Symbiodiniaceae</taxon>
        <taxon>Cladocopium</taxon>
    </lineage>
</organism>
<gene>
    <name evidence="2" type="ORF">C1SCF055_LOCUS42091</name>
</gene>
<evidence type="ECO:0000313" key="4">
    <source>
        <dbReference type="Proteomes" id="UP001152797"/>
    </source>
</evidence>
<feature type="region of interest" description="Disordered" evidence="1">
    <location>
        <begin position="1"/>
        <end position="24"/>
    </location>
</feature>
<dbReference type="Gene3D" id="2.40.50.140">
    <property type="entry name" value="Nucleic acid-binding proteins"/>
    <property type="match status" value="1"/>
</dbReference>
<dbReference type="EMBL" id="CAMXCT030006635">
    <property type="protein sequence ID" value="CAL4804761.1"/>
    <property type="molecule type" value="Genomic_DNA"/>
</dbReference>
<name>A0A9P1GMA2_9DINO</name>
<dbReference type="Proteomes" id="UP001152797">
    <property type="component" value="Unassembled WGS sequence"/>
</dbReference>
<evidence type="ECO:0000256" key="1">
    <source>
        <dbReference type="SAM" id="MobiDB-lite"/>
    </source>
</evidence>
<feature type="non-terminal residue" evidence="2">
    <location>
        <position position="1"/>
    </location>
</feature>
<evidence type="ECO:0000313" key="2">
    <source>
        <dbReference type="EMBL" id="CAI4017449.1"/>
    </source>
</evidence>
<keyword evidence="4" id="KW-1185">Reference proteome</keyword>
<sequence>MADSEAPPIVSPEKRRRGPMPVLPAKTPTIVGSVDGVQQSAAGAVVTFMAYLLAVGTPRMVKVRGAEKHVVSVMLGDRTGLIKLELWGAPAQSEVKQLQRLDGQADFAFLKITGAEVMMLRDAFLGLKITQWTSQTSYSVISNPPPPDLAAIHEGQTCCTSFASMRGTLPPFCATLCGHLQEVSEIRSTRTSDSVQREASLVDENGSSIRIVFHGEWAFFPFKELDLVVVGYAEMRKNGGDMVTWVYDSAHCVRIGSVAEAVSIREVLPLTFEAYALLTSGRLLLPEHTQLLSETQDTQDLSPDGKKWCCENYMTECELQTSRGRLTPNRNWSFAASMSFSNATKPKE</sequence>
<protein>
    <recommendedName>
        <fullName evidence="5">Replication protein A OB domain-containing protein</fullName>
    </recommendedName>
</protein>
<dbReference type="EMBL" id="CAMXCT010006635">
    <property type="protein sequence ID" value="CAI4017449.1"/>
    <property type="molecule type" value="Genomic_DNA"/>
</dbReference>
<accession>A0A9P1GMA2</accession>